<gene>
    <name evidence="1" type="ORF">EJF14_30555</name>
</gene>
<accession>A0ACD0WK99</accession>
<name>A0ACD0WK99_CLALS</name>
<keyword evidence="2" id="KW-1185">Reference proteome</keyword>
<dbReference type="Proteomes" id="UP000326582">
    <property type="component" value="Chromosome 3"/>
</dbReference>
<sequence length="827" mass="93413">MSPSTMRILSVQRACRFLHVSGPIFGSKAEKVPISEVLRSSAKVTVGRHEYKQWEDDIGTRGPRKYRTELEANVLPRAERILSEKRPGSRKDNDVKPKRIRSKTNTIRNEEDTIDTKVKEKPTAAIPKKTSAETKKSKKAYKLRPEHAGEHASAGNGKGEHKRARSRRREKSGEKTGRSRVIVRGRGGLAPLLQARAPETRHIPRLSHGLDRVLFSPGVHFLQDPRTRVYNFTPYLKKIVPLDDFDMDKVTGFVAANKDKVLLEHAIENGKKYYSSTSSMTSALHQMYLFFNNYSPGATHRFNFTPFSRTATTLPSSVIVEPKGEHKGEKIYSVTADKSADTEIMLSAMGHCLEALLTNDQTAFQAYLKTPEAKDREDEIQDNVQDNIQDKSVQDNIQDNVQDNIQDKSVQDKATSSANVYNYSVCGPFLMRSQLDCFDPRLPGSGTFDVKTRAACAVRYDRADPDRGTYQIWKQHGRFESFEREYADLIRTGALLKYAFQARIGQMDGVFVAYHNVASFFGFQYLPVGELDRVFYSDSHAERRAESTANGFPDDDLPTHVAEAQFKASLALWADLMDCVRSDLAGTPYADMPFRLVLKRKAAPDARRSYLYAWAVPMPPHEIAVLQESPQLFATSFRAQVTPEQRAENIEAARRHLDALNAKHAAQFPVLAYRASARALFDGSPCDSRHPYPSSSSTRLEYAYEIERLHESVESTAKLKKTENSKERKTHPENSKERKTHPENTGDSKTTGASFESSSSERPLGPLARQFLTQMRAVSRMLTAFDPNTPIVDQMRDYARVGARRAEKWKHLEDPAVVYSPLEEEHK</sequence>
<organism evidence="1 2">
    <name type="scientific">Clavispora lusitaniae</name>
    <name type="common">Candida lusitaniae</name>
    <dbReference type="NCBI Taxonomy" id="36911"/>
    <lineage>
        <taxon>Eukaryota</taxon>
        <taxon>Fungi</taxon>
        <taxon>Dikarya</taxon>
        <taxon>Ascomycota</taxon>
        <taxon>Saccharomycotina</taxon>
        <taxon>Pichiomycetes</taxon>
        <taxon>Metschnikowiaceae</taxon>
        <taxon>Clavispora</taxon>
    </lineage>
</organism>
<dbReference type="EMBL" id="CP038486">
    <property type="protein sequence ID" value="QFZ27578.1"/>
    <property type="molecule type" value="Genomic_DNA"/>
</dbReference>
<evidence type="ECO:0000313" key="2">
    <source>
        <dbReference type="Proteomes" id="UP000326582"/>
    </source>
</evidence>
<protein>
    <submittedName>
        <fullName evidence="1">Mitochondrial translation system component</fullName>
    </submittedName>
</protein>
<proteinExistence type="predicted"/>
<evidence type="ECO:0000313" key="1">
    <source>
        <dbReference type="EMBL" id="QFZ27578.1"/>
    </source>
</evidence>
<reference evidence="2" key="1">
    <citation type="journal article" date="2019" name="MBio">
        <title>Comparative genomics for the elucidation of multidrug resistance (MDR) in Candida lusitaniae.</title>
        <authorList>
            <person name="Kannan A."/>
            <person name="Asner S.A."/>
            <person name="Trachsel E."/>
            <person name="Kelly S."/>
            <person name="Parker J."/>
            <person name="Sanglard D."/>
        </authorList>
    </citation>
    <scope>NUCLEOTIDE SEQUENCE [LARGE SCALE GENOMIC DNA]</scope>
    <source>
        <strain evidence="2">P1</strain>
    </source>
</reference>